<comment type="subcellular location">
    <subcellularLocation>
        <location evidence="1 11">Nucleus</location>
    </subcellularLocation>
</comment>
<proteinExistence type="inferred from homology"/>
<evidence type="ECO:0000256" key="4">
    <source>
        <dbReference type="ARBA" id="ARBA00022763"/>
    </source>
</evidence>
<evidence type="ECO:0000256" key="8">
    <source>
        <dbReference type="ARBA" id="ARBA00023163"/>
    </source>
</evidence>
<keyword evidence="6 11" id="KW-0862">Zinc</keyword>
<reference evidence="12" key="1">
    <citation type="submission" date="2021-02" db="EMBL/GenBank/DDBJ databases">
        <authorList>
            <person name="Bekaert M."/>
        </authorList>
    </citation>
    <scope>NUCLEOTIDE SEQUENCE</scope>
    <source>
        <strain evidence="12">IoA-00</strain>
    </source>
</reference>
<dbReference type="GO" id="GO:0008270">
    <property type="term" value="F:zinc ion binding"/>
    <property type="evidence" value="ECO:0007669"/>
    <property type="project" value="UniProtKB-KW"/>
</dbReference>
<evidence type="ECO:0000256" key="6">
    <source>
        <dbReference type="ARBA" id="ARBA00022833"/>
    </source>
</evidence>
<keyword evidence="8 11" id="KW-0804">Transcription</keyword>
<name>A0A7R8CI82_LEPSM</name>
<dbReference type="Gene3D" id="3.40.50.410">
    <property type="entry name" value="von Willebrand factor, type A domain"/>
    <property type="match status" value="1"/>
</dbReference>
<keyword evidence="10 11" id="KW-0539">Nucleus</keyword>
<evidence type="ECO:0000256" key="1">
    <source>
        <dbReference type="ARBA" id="ARBA00004123"/>
    </source>
</evidence>
<evidence type="ECO:0000256" key="2">
    <source>
        <dbReference type="ARBA" id="ARBA00005273"/>
    </source>
</evidence>
<organism evidence="12 13">
    <name type="scientific">Lepeophtheirus salmonis</name>
    <name type="common">Salmon louse</name>
    <name type="synonym">Caligus salmonis</name>
    <dbReference type="NCBI Taxonomy" id="72036"/>
    <lineage>
        <taxon>Eukaryota</taxon>
        <taxon>Metazoa</taxon>
        <taxon>Ecdysozoa</taxon>
        <taxon>Arthropoda</taxon>
        <taxon>Crustacea</taxon>
        <taxon>Multicrustacea</taxon>
        <taxon>Hexanauplia</taxon>
        <taxon>Copepoda</taxon>
        <taxon>Siphonostomatoida</taxon>
        <taxon>Caligidae</taxon>
        <taxon>Lepeophtheirus</taxon>
    </lineage>
</organism>
<gene>
    <name evidence="12" type="ORF">LSAA_2483</name>
</gene>
<evidence type="ECO:0000256" key="5">
    <source>
        <dbReference type="ARBA" id="ARBA00022771"/>
    </source>
</evidence>
<dbReference type="PANTHER" id="PTHR12831:SF0">
    <property type="entry name" value="GENERAL TRANSCRIPTION FACTOR IIH SUBUNIT 3"/>
    <property type="match status" value="1"/>
</dbReference>
<dbReference type="GO" id="GO:0000439">
    <property type="term" value="C:transcription factor TFIIH core complex"/>
    <property type="evidence" value="ECO:0007669"/>
    <property type="project" value="UniProtKB-UniRule"/>
</dbReference>
<dbReference type="InterPro" id="IPR004600">
    <property type="entry name" value="TFIIH_Tfb4/GTF2H3"/>
</dbReference>
<keyword evidence="7 11" id="KW-0805">Transcription regulation</keyword>
<dbReference type="GO" id="GO:0005675">
    <property type="term" value="C:transcription factor TFIIH holo complex"/>
    <property type="evidence" value="ECO:0007669"/>
    <property type="project" value="UniProtKB-UniRule"/>
</dbReference>
<keyword evidence="4 11" id="KW-0227">DNA damage</keyword>
<evidence type="ECO:0000313" key="12">
    <source>
        <dbReference type="EMBL" id="CAF2798074.1"/>
    </source>
</evidence>
<evidence type="ECO:0000256" key="10">
    <source>
        <dbReference type="ARBA" id="ARBA00023242"/>
    </source>
</evidence>
<keyword evidence="5 11" id="KW-0863">Zinc-finger</keyword>
<keyword evidence="3 11" id="KW-0479">Metal-binding</keyword>
<dbReference type="GO" id="GO:0006289">
    <property type="term" value="P:nucleotide-excision repair"/>
    <property type="evidence" value="ECO:0007669"/>
    <property type="project" value="UniProtKB-UniRule"/>
</dbReference>
<dbReference type="GO" id="GO:0006355">
    <property type="term" value="P:regulation of DNA-templated transcription"/>
    <property type="evidence" value="ECO:0007669"/>
    <property type="project" value="InterPro"/>
</dbReference>
<sequence length="280" mass="30570">MSPSESTGSGGDSKAQLLIIVMDMNPNQKLFLHDPTALTSVLDNLLCFANAHLMLHPSNALATLGSMASGSYFLYPPPDDPAADNEIRQLDGQYELFTLVETTVRSKFIELLQSEAGISSQTDSPLSGSLAMALSYINRRRKENMDLSARILVITASGDTASQYMNYMNQGADITGGMYFNVPDNAALLQFLLWIFLPSAEMRPQLGLPSANKVDFRAACFCHRQLVDIGFVCSVCLSIFCKFSPICTTCQTIFRVPPPLMGGKKKKSHAHGSSSVLKRK</sequence>
<dbReference type="AlphaFoldDB" id="A0A7R8CI82"/>
<comment type="subunit">
    <text evidence="11">Part of a TFIID-containing RNA polymerase II pre-initiation complex that is composed of TBP and at least GTF2A1, GTF2A2, GTF2E1, GTF2E2, GTF2F1, GTF2H2, GTF2H3, GTF2H4, GTF2H5, GTF2B, TCEA1, ERCC2, ERCC3, TAF1, TAF2, TAF3, TAF4, TAF5, TAF6, TAF7, TAF8, TAF9, TAF10, TAF11, TAF12 and TAF13. Component of the 7-subunit TFIIH core complex composed of XPB/ERCC3, XPD/ERCC2, GTF2H1, GTF2H2, GTF2H3, GTF2H4 and GTF2H5, which is active in NER. The core complex associates with the 3-subunit CDK-activating kinase (CAK) module composed of CCNH/cyclin H, CDK7 and MNAT1 to form the 10-subunit holoenzyme (holo-TFIIH) active in transcription. Interacts with RARA; the interaction requires prior phosphorylation of RARA on 'Ser-369' which then enhances interaction of RARA with CDK7.</text>
</comment>
<dbReference type="Proteomes" id="UP000675881">
    <property type="component" value="Chromosome 10"/>
</dbReference>
<dbReference type="Pfam" id="PF03850">
    <property type="entry name" value="Tfb4"/>
    <property type="match status" value="1"/>
</dbReference>
<dbReference type="EMBL" id="HG994589">
    <property type="protein sequence ID" value="CAF2798074.1"/>
    <property type="molecule type" value="Genomic_DNA"/>
</dbReference>
<keyword evidence="13" id="KW-1185">Reference proteome</keyword>
<evidence type="ECO:0000313" key="13">
    <source>
        <dbReference type="Proteomes" id="UP000675881"/>
    </source>
</evidence>
<dbReference type="OrthoDB" id="17307at2759"/>
<keyword evidence="9 11" id="KW-0234">DNA repair</keyword>
<accession>A0A7R8CI82</accession>
<evidence type="ECO:0000256" key="11">
    <source>
        <dbReference type="RuleBase" id="RU368090"/>
    </source>
</evidence>
<comment type="function">
    <text evidence="11">Component of the general transcription and DNA repair factor IIH (TFIIH) core complex, which is involved in general and transcription-coupled nucleotide excision repair (NER) of damaged DNA and, when complexed to CAK, in RNA transcription by RNA polymerase II. In NER, TFIIH acts by opening DNA around the lesion to allow the excision of the damaged oligonucleotide and its replacement by a new DNA fragment. In transcription, TFIIH has an essential role in transcription initiation. When the pre-initiation complex (PIC) has been established, TFIIH is required for promoter opening and promoter escape. Phosphorylation of the C-terminal tail (CTD) of the largest subunit of RNA polymerase II by the kinase module CAK controls the initiation of transcription.</text>
</comment>
<dbReference type="PANTHER" id="PTHR12831">
    <property type="entry name" value="TRANSCRIPTION INITIATION FACTOR IIH TFIIH , POLYPEPTIDE 3-RELATED"/>
    <property type="match status" value="1"/>
</dbReference>
<evidence type="ECO:0000256" key="7">
    <source>
        <dbReference type="ARBA" id="ARBA00023015"/>
    </source>
</evidence>
<comment type="similarity">
    <text evidence="2 11">Belongs to the TFB4 family.</text>
</comment>
<evidence type="ECO:0000256" key="3">
    <source>
        <dbReference type="ARBA" id="ARBA00022723"/>
    </source>
</evidence>
<protein>
    <recommendedName>
        <fullName evidence="11">General transcription factor IIH subunit 3</fullName>
    </recommendedName>
    <alternativeName>
        <fullName evidence="11">General transcription factor IIH polypeptide 3</fullName>
    </alternativeName>
</protein>
<evidence type="ECO:0000256" key="9">
    <source>
        <dbReference type="ARBA" id="ARBA00023204"/>
    </source>
</evidence>
<dbReference type="InterPro" id="IPR036465">
    <property type="entry name" value="vWFA_dom_sf"/>
</dbReference>